<evidence type="ECO:0000259" key="2">
    <source>
        <dbReference type="Pfam" id="PF00149"/>
    </source>
</evidence>
<dbReference type="InterPro" id="IPR029052">
    <property type="entry name" value="Metallo-depent_PP-like"/>
</dbReference>
<feature type="domain" description="Calcineurin-like phosphoesterase C-terminal" evidence="3">
    <location>
        <begin position="345"/>
        <end position="492"/>
    </location>
</feature>
<name>A0ABR6VNV3_9BACT</name>
<dbReference type="Gene3D" id="3.60.21.10">
    <property type="match status" value="1"/>
</dbReference>
<dbReference type="EMBL" id="JACOAF010000007">
    <property type="protein sequence ID" value="MBC3538597.1"/>
    <property type="molecule type" value="Genomic_DNA"/>
</dbReference>
<dbReference type="InterPro" id="IPR032288">
    <property type="entry name" value="Metallophos_C"/>
</dbReference>
<feature type="domain" description="Calcineurin-like phosphoesterase N-terminal" evidence="4">
    <location>
        <begin position="46"/>
        <end position="122"/>
    </location>
</feature>
<dbReference type="InterPro" id="IPR051918">
    <property type="entry name" value="STPP_CPPED1"/>
</dbReference>
<evidence type="ECO:0000259" key="4">
    <source>
        <dbReference type="Pfam" id="PF16371"/>
    </source>
</evidence>
<evidence type="ECO:0000313" key="6">
    <source>
        <dbReference type="Proteomes" id="UP000659698"/>
    </source>
</evidence>
<dbReference type="Pfam" id="PF00149">
    <property type="entry name" value="Metallophos"/>
    <property type="match status" value="1"/>
</dbReference>
<gene>
    <name evidence="5" type="ORF">H7U12_02830</name>
</gene>
<dbReference type="Pfam" id="PF16370">
    <property type="entry name" value="MetallophosC"/>
    <property type="match status" value="1"/>
</dbReference>
<accession>A0ABR6VNV3</accession>
<keyword evidence="1" id="KW-0732">Signal</keyword>
<dbReference type="InterPro" id="IPR004843">
    <property type="entry name" value="Calcineurin-like_PHP"/>
</dbReference>
<sequence length="498" mass="55566">MFRRKFLQSLGTLGLGLTLPLSPVQALPNQKAKNQKIDLSAISIRGKVQAGGKGIPGVVVTDGLNLVTTDKAGKYTLESNATAEFVYITVPWGYEIPQEKGVARFYQPIPVGKSSFTADFTLQKLSQDDTKHNFVVWADPQMINKKDAEELVNTSAPDLKKLVDGYGKDTLFHGIGCGDLVWDKFELFEDYQKAVEISGIPFFQVIGNHDMDLTARTDDGSANTFKKLFGPTYYSFNRGEVHYVVLDDVFFIGTAKRYIGYLTEKQLQWLEQDLAFVKPGSTVVVSVHIPVNSGEKRRANLKDESLGGVVSNRKELYRLLKPFKAHIMSGHTHVCEKVMEGDIIEHTHGAVCGAWWTGPICTDGSPSGYGVYEVDGSELKWYYKSVGHPREHQVRLYPKGSVKDRPDEIVANVWNWDPAWKVIWFEDGVRKGEMKQETGLDPLSVQLHAGPNLPAKHKFVDPTLTDHLFWAKPSAGAKQIKIEVTDRFGQVYTAAQTV</sequence>
<dbReference type="SUPFAM" id="SSF56300">
    <property type="entry name" value="Metallo-dependent phosphatases"/>
    <property type="match status" value="1"/>
</dbReference>
<reference evidence="5 6" key="1">
    <citation type="journal article" date="2019" name="Int. J. Syst. Evol. Microbiol.">
        <title>Rufibacter sediminis sp. nov., isolated from freshwater lake sediment.</title>
        <authorList>
            <person name="Qu J.H."/>
            <person name="Zhang L.J."/>
            <person name="Fu Y.H."/>
            <person name="Li H.F."/>
        </authorList>
    </citation>
    <scope>NUCLEOTIDE SEQUENCE [LARGE SCALE GENOMIC DNA]</scope>
    <source>
        <strain evidence="5 6">H-1</strain>
    </source>
</reference>
<evidence type="ECO:0000313" key="5">
    <source>
        <dbReference type="EMBL" id="MBC3538597.1"/>
    </source>
</evidence>
<organism evidence="5 6">
    <name type="scientific">Rufibacter sediminis</name>
    <dbReference type="NCBI Taxonomy" id="2762756"/>
    <lineage>
        <taxon>Bacteria</taxon>
        <taxon>Pseudomonadati</taxon>
        <taxon>Bacteroidota</taxon>
        <taxon>Cytophagia</taxon>
        <taxon>Cytophagales</taxon>
        <taxon>Hymenobacteraceae</taxon>
        <taxon>Rufibacter</taxon>
    </lineage>
</organism>
<dbReference type="RefSeq" id="WP_186632586.1">
    <property type="nucleotide sequence ID" value="NZ_JACOAF010000007.1"/>
</dbReference>
<evidence type="ECO:0000259" key="3">
    <source>
        <dbReference type="Pfam" id="PF16370"/>
    </source>
</evidence>
<comment type="caution">
    <text evidence="5">The sequence shown here is derived from an EMBL/GenBank/DDBJ whole genome shotgun (WGS) entry which is preliminary data.</text>
</comment>
<proteinExistence type="predicted"/>
<feature type="signal peptide" evidence="1">
    <location>
        <begin position="1"/>
        <end position="26"/>
    </location>
</feature>
<feature type="domain" description="Calcineurin-like phosphoesterase" evidence="2">
    <location>
        <begin position="158"/>
        <end position="335"/>
    </location>
</feature>
<evidence type="ECO:0000256" key="1">
    <source>
        <dbReference type="SAM" id="SignalP"/>
    </source>
</evidence>
<dbReference type="PANTHER" id="PTHR43143">
    <property type="entry name" value="METALLOPHOSPHOESTERASE, CALCINEURIN SUPERFAMILY"/>
    <property type="match status" value="1"/>
</dbReference>
<dbReference type="PANTHER" id="PTHR43143:SF1">
    <property type="entry name" value="SERINE_THREONINE-PROTEIN PHOSPHATASE CPPED1"/>
    <property type="match status" value="1"/>
</dbReference>
<dbReference type="Pfam" id="PF16371">
    <property type="entry name" value="MetallophosN"/>
    <property type="match status" value="1"/>
</dbReference>
<protein>
    <submittedName>
        <fullName evidence="5">Calcineurin-like phosphoesterase C-terminal domain-containing protein</fullName>
    </submittedName>
</protein>
<dbReference type="InterPro" id="IPR032285">
    <property type="entry name" value="Metallophos_N"/>
</dbReference>
<keyword evidence="6" id="KW-1185">Reference proteome</keyword>
<feature type="chain" id="PRO_5046264498" evidence="1">
    <location>
        <begin position="27"/>
        <end position="498"/>
    </location>
</feature>
<dbReference type="Proteomes" id="UP000659698">
    <property type="component" value="Unassembled WGS sequence"/>
</dbReference>